<dbReference type="EMBL" id="SRZC01000035">
    <property type="protein sequence ID" value="TGX79866.1"/>
    <property type="molecule type" value="Genomic_DNA"/>
</dbReference>
<dbReference type="Proteomes" id="UP000308886">
    <property type="component" value="Unassembled WGS sequence"/>
</dbReference>
<protein>
    <submittedName>
        <fullName evidence="1">N-acetyltransferase</fullName>
    </submittedName>
</protein>
<gene>
    <name evidence="1" type="ORF">E5358_14320</name>
</gene>
<reference evidence="1" key="1">
    <citation type="submission" date="2019-04" db="EMBL/GenBank/DDBJ databases">
        <title>Microbes associate with the intestines of laboratory mice.</title>
        <authorList>
            <person name="Navarre W."/>
            <person name="Wong E."/>
            <person name="Huang K."/>
            <person name="Tropini C."/>
            <person name="Ng K."/>
            <person name="Yu B."/>
        </authorList>
    </citation>
    <scope>NUCLEOTIDE SEQUENCE</scope>
    <source>
        <strain evidence="1">NM73_A23</strain>
    </source>
</reference>
<comment type="caution">
    <text evidence="1">The sequence shown here is derived from an EMBL/GenBank/DDBJ whole genome shotgun (WGS) entry which is preliminary data.</text>
</comment>
<evidence type="ECO:0000313" key="1">
    <source>
        <dbReference type="EMBL" id="TGX79866.1"/>
    </source>
</evidence>
<keyword evidence="2" id="KW-1185">Reference proteome</keyword>
<evidence type="ECO:0000313" key="2">
    <source>
        <dbReference type="Proteomes" id="UP000308886"/>
    </source>
</evidence>
<name>A0AC61QLM9_9BACT</name>
<accession>A0AC61QLM9</accession>
<organism evidence="1 2">
    <name type="scientific">Palleniella muris</name>
    <dbReference type="NCBI Taxonomy" id="3038145"/>
    <lineage>
        <taxon>Bacteria</taxon>
        <taxon>Pseudomonadati</taxon>
        <taxon>Bacteroidota</taxon>
        <taxon>Bacteroidia</taxon>
        <taxon>Bacteroidales</taxon>
        <taxon>Prevotellaceae</taxon>
        <taxon>Palleniella</taxon>
    </lineage>
</organism>
<sequence>MMITLQTDSLLLRPWQKEDAEALYKYASDSRVSELALWPTHTSVEMSREVIEQFFMPNPHNFAMILKETGEPVGCIGLVPSGEEHHSVVESEREVGYWIGHPYWGKGLTSEALMALIRFCRDVLCLHSLLITTDLRNIASQRVAEKCGFRFLEECVFDGIHSKVYRLEL</sequence>
<proteinExistence type="predicted"/>